<dbReference type="EMBL" id="JGVR01000020">
    <property type="protein sequence ID" value="KEZ17761.1"/>
    <property type="molecule type" value="Genomic_DNA"/>
</dbReference>
<dbReference type="CDD" id="cd17631">
    <property type="entry name" value="FACL_FadD13-like"/>
    <property type="match status" value="1"/>
</dbReference>
<evidence type="ECO:0000259" key="7">
    <source>
        <dbReference type="Pfam" id="PF13193"/>
    </source>
</evidence>
<dbReference type="PANTHER" id="PTHR43767:SF1">
    <property type="entry name" value="NONRIBOSOMAL PEPTIDE SYNTHASE PES1 (EUROFUNG)-RELATED"/>
    <property type="match status" value="1"/>
</dbReference>
<dbReference type="EC" id="6.2.1.44" evidence="4"/>
<dbReference type="PANTHER" id="PTHR43767">
    <property type="entry name" value="LONG-CHAIN-FATTY-ACID--COA LIGASE"/>
    <property type="match status" value="1"/>
</dbReference>
<feature type="domain" description="AMP-dependent synthetase/ligase" evidence="6">
    <location>
        <begin position="31"/>
        <end position="393"/>
    </location>
</feature>
<comment type="similarity">
    <text evidence="1">Belongs to the ATP-dependent AMP-binding enzyme family.</text>
</comment>
<dbReference type="PATRIC" id="fig|13690.10.peg.3325"/>
<evidence type="ECO:0000256" key="4">
    <source>
        <dbReference type="ARBA" id="ARBA00066616"/>
    </source>
</evidence>
<evidence type="ECO:0000256" key="2">
    <source>
        <dbReference type="ARBA" id="ARBA00022598"/>
    </source>
</evidence>
<dbReference type="Gene3D" id="3.40.50.12780">
    <property type="entry name" value="N-terminal domain of ligase-like"/>
    <property type="match status" value="1"/>
</dbReference>
<protein>
    <recommendedName>
        <fullName evidence="5">3-methylmercaptopropionyl-CoA ligase</fullName>
        <ecNumber evidence="4">6.2.1.44</ecNumber>
    </recommendedName>
</protein>
<evidence type="ECO:0000313" key="8">
    <source>
        <dbReference type="EMBL" id="KEZ17761.1"/>
    </source>
</evidence>
<dbReference type="SUPFAM" id="SSF56801">
    <property type="entry name" value="Acetyl-CoA synthetase-like"/>
    <property type="match status" value="1"/>
</dbReference>
<proteinExistence type="inferred from homology"/>
<dbReference type="InterPro" id="IPR000873">
    <property type="entry name" value="AMP-dep_synth/lig_dom"/>
</dbReference>
<name>A0A084EIG9_SPHYA</name>
<dbReference type="InterPro" id="IPR025110">
    <property type="entry name" value="AMP-bd_C"/>
</dbReference>
<dbReference type="Proteomes" id="UP000028534">
    <property type="component" value="Unassembled WGS sequence"/>
</dbReference>
<evidence type="ECO:0000256" key="3">
    <source>
        <dbReference type="ARBA" id="ARBA00051915"/>
    </source>
</evidence>
<sequence>MQEDRLADAVASPGIDYDAMPRLGDIPRYYAQLRPDNVATRFEGRDTDWAELDRRSDRVAAALLESGCRAGDRIAYLGKGCDAFFELLFGVARAGMVLVPIQWRLATAEICTILGNAGAVMLFAGPDQLDRVAECSQGAAHIIAMEPGQGDWPVFAGWRDGCTSPAPVADAVDPGDVALQLYTSGTTGEPKGVMLSHRNLLRGRSQAMAASMPWNEWEEGDVNLVALPLGHIGGVGWALVGYFNGATSVIHRDFVPAQVLDAIVRDGVTKMFLVPTALQMLLMLPGVRDADFSRLRHILYGASPIALDLLREATEVFGCGFAQQYGMTETCGTIVYLPPEDHDPAGNSRMRSAGLPMPGVELRIVDPHSREPLAAHAVGEVETRSVANMVGYWGQPEVTAQTVDDAGWLRTGDAGYLDADGYLYICDRFKDMICSGAENIYPAEVESAIYGHPAVQEVAVIGVPHDKWGEEVKAVVVLRPGAAPDADAILAHARSRIAGFKLPKSVDFVAAMPRTPSGKIMRRKLREPYWAGRDRAVN</sequence>
<dbReference type="AlphaFoldDB" id="A0A084EIG9"/>
<dbReference type="Gene3D" id="3.30.300.30">
    <property type="match status" value="1"/>
</dbReference>
<feature type="domain" description="AMP-binding enzyme C-terminal" evidence="7">
    <location>
        <begin position="444"/>
        <end position="519"/>
    </location>
</feature>
<dbReference type="Pfam" id="PF00501">
    <property type="entry name" value="AMP-binding"/>
    <property type="match status" value="1"/>
</dbReference>
<dbReference type="InterPro" id="IPR045851">
    <property type="entry name" value="AMP-bd_C_sf"/>
</dbReference>
<dbReference type="InterPro" id="IPR042099">
    <property type="entry name" value="ANL_N_sf"/>
</dbReference>
<dbReference type="RefSeq" id="WP_080727265.1">
    <property type="nucleotide sequence ID" value="NZ_JGVR01000020.1"/>
</dbReference>
<gene>
    <name evidence="8" type="ORF">CP98_03245</name>
</gene>
<evidence type="ECO:0000256" key="1">
    <source>
        <dbReference type="ARBA" id="ARBA00006432"/>
    </source>
</evidence>
<organism evidence="8 9">
    <name type="scientific">Sphingobium yanoikuyae</name>
    <name type="common">Sphingomonas yanoikuyae</name>
    <dbReference type="NCBI Taxonomy" id="13690"/>
    <lineage>
        <taxon>Bacteria</taxon>
        <taxon>Pseudomonadati</taxon>
        <taxon>Pseudomonadota</taxon>
        <taxon>Alphaproteobacteria</taxon>
        <taxon>Sphingomonadales</taxon>
        <taxon>Sphingomonadaceae</taxon>
        <taxon>Sphingobium</taxon>
    </lineage>
</organism>
<reference evidence="8 9" key="1">
    <citation type="submission" date="2014-03" db="EMBL/GenBank/DDBJ databases">
        <title>Genome sequence of Sphingobium yanoikuyae B1.</title>
        <authorList>
            <person name="Gan H.M."/>
            <person name="Gan H.Y."/>
            <person name="Savka M.A."/>
        </authorList>
    </citation>
    <scope>NUCLEOTIDE SEQUENCE [LARGE SCALE GENOMIC DNA]</scope>
    <source>
        <strain evidence="8 9">B1</strain>
    </source>
</reference>
<comment type="caution">
    <text evidence="8">The sequence shown here is derived from an EMBL/GenBank/DDBJ whole genome shotgun (WGS) entry which is preliminary data.</text>
</comment>
<dbReference type="Pfam" id="PF13193">
    <property type="entry name" value="AMP-binding_C"/>
    <property type="match status" value="1"/>
</dbReference>
<dbReference type="NCBIfam" id="NF004837">
    <property type="entry name" value="PRK06187.1"/>
    <property type="match status" value="1"/>
</dbReference>
<dbReference type="InterPro" id="IPR050237">
    <property type="entry name" value="ATP-dep_AMP-bd_enzyme"/>
</dbReference>
<dbReference type="FunFam" id="3.30.300.30:FF:000008">
    <property type="entry name" value="2,3-dihydroxybenzoate-AMP ligase"/>
    <property type="match status" value="1"/>
</dbReference>
<evidence type="ECO:0000259" key="6">
    <source>
        <dbReference type="Pfam" id="PF00501"/>
    </source>
</evidence>
<dbReference type="eggNOG" id="COG0318">
    <property type="taxonomic scope" value="Bacteria"/>
</dbReference>
<evidence type="ECO:0000313" key="9">
    <source>
        <dbReference type="Proteomes" id="UP000028534"/>
    </source>
</evidence>
<accession>A0A084EIG9</accession>
<dbReference type="GO" id="GO:0016878">
    <property type="term" value="F:acid-thiol ligase activity"/>
    <property type="evidence" value="ECO:0007669"/>
    <property type="project" value="UniProtKB-ARBA"/>
</dbReference>
<comment type="catalytic activity">
    <reaction evidence="3">
        <text>3-(methylsulfanyl)propanoate + ATP + CoA = 3-(methylsulfanyl)propanoyl-CoA + AMP + diphosphate</text>
        <dbReference type="Rhea" id="RHEA:43052"/>
        <dbReference type="ChEBI" id="CHEBI:30616"/>
        <dbReference type="ChEBI" id="CHEBI:33019"/>
        <dbReference type="ChEBI" id="CHEBI:49016"/>
        <dbReference type="ChEBI" id="CHEBI:57287"/>
        <dbReference type="ChEBI" id="CHEBI:82815"/>
        <dbReference type="ChEBI" id="CHEBI:456215"/>
        <dbReference type="EC" id="6.2.1.44"/>
    </reaction>
    <physiologicalReaction direction="left-to-right" evidence="3">
        <dbReference type="Rhea" id="RHEA:43053"/>
    </physiologicalReaction>
</comment>
<keyword evidence="2 8" id="KW-0436">Ligase</keyword>
<evidence type="ECO:0000256" key="5">
    <source>
        <dbReference type="ARBA" id="ARBA00067668"/>
    </source>
</evidence>